<dbReference type="EMBL" id="JAPHNL010000222">
    <property type="protein sequence ID" value="MCX3061565.1"/>
    <property type="molecule type" value="Genomic_DNA"/>
</dbReference>
<name>A0ABT3TWY7_9ACTN</name>
<sequence length="256" mass="28069">MGRFLGATAAVVAAATALVLAYLAGAPPALVVTAGAGALSLLWLLLLLTLPWNLYFRAHAVRAEIAVSRDKGLKVPEVRDEEAARIARAMLRTAIAGHILTAAVILAVTWATGALTGYWFAGFFVLSTFFRPANAYFAQLRRRLGTLLKDVTFPRDDVAELRARVDHFESTARVLEERTEDHYRTLAELRRSLEALSLTTYEHADETSRKFTALSREFESAVSHLTDNQELIAGIRAFLRLLHTPETPDTPGAPAT</sequence>
<feature type="transmembrane region" description="Helical" evidence="1">
    <location>
        <begin position="89"/>
        <end position="111"/>
    </location>
</feature>
<gene>
    <name evidence="2" type="ORF">OFY01_17710</name>
</gene>
<reference evidence="2" key="1">
    <citation type="submission" date="2022-10" db="EMBL/GenBank/DDBJ databases">
        <title>Streptomyces beihaiensis sp. nov., a chitin degrading actinobacterium, isolated from shrimp pond soil.</title>
        <authorList>
            <person name="Xie J."/>
            <person name="Shen N."/>
        </authorList>
    </citation>
    <scope>NUCLEOTIDE SEQUENCE</scope>
    <source>
        <strain evidence="2">GXMU-J5</strain>
    </source>
</reference>
<keyword evidence="1" id="KW-0472">Membrane</keyword>
<organism evidence="2 3">
    <name type="scientific">Streptomyces beihaiensis</name>
    <dbReference type="NCBI Taxonomy" id="2984495"/>
    <lineage>
        <taxon>Bacteria</taxon>
        <taxon>Bacillati</taxon>
        <taxon>Actinomycetota</taxon>
        <taxon>Actinomycetes</taxon>
        <taxon>Kitasatosporales</taxon>
        <taxon>Streptomycetaceae</taxon>
        <taxon>Streptomyces</taxon>
    </lineage>
</organism>
<proteinExistence type="predicted"/>
<keyword evidence="3" id="KW-1185">Reference proteome</keyword>
<evidence type="ECO:0000256" key="1">
    <source>
        <dbReference type="SAM" id="Phobius"/>
    </source>
</evidence>
<feature type="transmembrane region" description="Helical" evidence="1">
    <location>
        <begin position="31"/>
        <end position="52"/>
    </location>
</feature>
<keyword evidence="1" id="KW-0812">Transmembrane</keyword>
<dbReference type="Proteomes" id="UP001163064">
    <property type="component" value="Unassembled WGS sequence"/>
</dbReference>
<comment type="caution">
    <text evidence="2">The sequence shown here is derived from an EMBL/GenBank/DDBJ whole genome shotgun (WGS) entry which is preliminary data.</text>
</comment>
<accession>A0ABT3TWY7</accession>
<evidence type="ECO:0000313" key="3">
    <source>
        <dbReference type="Proteomes" id="UP001163064"/>
    </source>
</evidence>
<keyword evidence="1" id="KW-1133">Transmembrane helix</keyword>
<protein>
    <submittedName>
        <fullName evidence="2">Uncharacterized protein</fullName>
    </submittedName>
</protein>
<dbReference type="RefSeq" id="WP_266601022.1">
    <property type="nucleotide sequence ID" value="NZ_JAPHNL010000222.1"/>
</dbReference>
<evidence type="ECO:0000313" key="2">
    <source>
        <dbReference type="EMBL" id="MCX3061565.1"/>
    </source>
</evidence>